<evidence type="ECO:0000313" key="2">
    <source>
        <dbReference type="EMBL" id="ETI36558.1"/>
    </source>
</evidence>
<evidence type="ECO:0000313" key="3">
    <source>
        <dbReference type="Proteomes" id="UP000018721"/>
    </source>
</evidence>
<dbReference type="EMBL" id="ANIZ01003029">
    <property type="protein sequence ID" value="ETI36558.1"/>
    <property type="molecule type" value="Genomic_DNA"/>
</dbReference>
<accession>V9EDJ3</accession>
<dbReference type="HOGENOM" id="CLU_2611256_0_0_1"/>
<comment type="caution">
    <text evidence="2">The sequence shown here is derived from an EMBL/GenBank/DDBJ whole genome shotgun (WGS) entry which is preliminary data.</text>
</comment>
<organism evidence="2 3">
    <name type="scientific">Phytophthora nicotianae P1569</name>
    <dbReference type="NCBI Taxonomy" id="1317065"/>
    <lineage>
        <taxon>Eukaryota</taxon>
        <taxon>Sar</taxon>
        <taxon>Stramenopiles</taxon>
        <taxon>Oomycota</taxon>
        <taxon>Peronosporomycetes</taxon>
        <taxon>Peronosporales</taxon>
        <taxon>Peronosporaceae</taxon>
        <taxon>Phytophthora</taxon>
    </lineage>
</organism>
<name>V9EDJ3_PHYNI</name>
<feature type="region of interest" description="Disordered" evidence="1">
    <location>
        <begin position="17"/>
        <end position="39"/>
    </location>
</feature>
<dbReference type="Proteomes" id="UP000018721">
    <property type="component" value="Unassembled WGS sequence"/>
</dbReference>
<keyword evidence="3" id="KW-1185">Reference proteome</keyword>
<dbReference type="AlphaFoldDB" id="V9EDJ3"/>
<sequence>MVVQPLKEFKTLLLCNKRTSRSNHPATPPRATRNAAQDPQVFGTQADDQVVPFEAAFLPAKPWGHAGRAPYSEQNIAEE</sequence>
<reference evidence="2 3" key="1">
    <citation type="submission" date="2013-11" db="EMBL/GenBank/DDBJ databases">
        <title>The Genome Sequence of Phytophthora parasitica P1569.</title>
        <authorList>
            <consortium name="The Broad Institute Genomics Platform"/>
            <person name="Russ C."/>
            <person name="Tyler B."/>
            <person name="Panabieres F."/>
            <person name="Shan W."/>
            <person name="Tripathy S."/>
            <person name="Grunwald N."/>
            <person name="Machado M."/>
            <person name="Johnson C.S."/>
            <person name="Arredondo F."/>
            <person name="Hong C."/>
            <person name="Coffey M."/>
            <person name="Young S.K."/>
            <person name="Zeng Q."/>
            <person name="Gargeya S."/>
            <person name="Fitzgerald M."/>
            <person name="Abouelleil A."/>
            <person name="Alvarado L."/>
            <person name="Chapman S.B."/>
            <person name="Gainer-Dewar J."/>
            <person name="Goldberg J."/>
            <person name="Griggs A."/>
            <person name="Gujja S."/>
            <person name="Hansen M."/>
            <person name="Howarth C."/>
            <person name="Imamovic A."/>
            <person name="Ireland A."/>
            <person name="Larimer J."/>
            <person name="McCowan C."/>
            <person name="Murphy C."/>
            <person name="Pearson M."/>
            <person name="Poon T.W."/>
            <person name="Priest M."/>
            <person name="Roberts A."/>
            <person name="Saif S."/>
            <person name="Shea T."/>
            <person name="Sykes S."/>
            <person name="Wortman J."/>
            <person name="Nusbaum C."/>
            <person name="Birren B."/>
        </authorList>
    </citation>
    <scope>NUCLEOTIDE SEQUENCE [LARGE SCALE GENOMIC DNA]</scope>
    <source>
        <strain evidence="2 3">P1569</strain>
    </source>
</reference>
<proteinExistence type="predicted"/>
<evidence type="ECO:0000256" key="1">
    <source>
        <dbReference type="SAM" id="MobiDB-lite"/>
    </source>
</evidence>
<protein>
    <submittedName>
        <fullName evidence="2">Uncharacterized protein</fullName>
    </submittedName>
</protein>
<gene>
    <name evidence="2" type="ORF">F443_17349</name>
</gene>